<protein>
    <submittedName>
        <fullName evidence="6">DoxX family membrane protein</fullName>
    </submittedName>
</protein>
<evidence type="ECO:0000256" key="4">
    <source>
        <dbReference type="ARBA" id="ARBA00023136"/>
    </source>
</evidence>
<sequence>MSSQQLAYVLARITLGLNFLLHGLVRIPKLEKFASGLASGFEGTWMPIAIAEGFAYILPFIEFLLGLLILIGFKTRQVLVGAAILIMLLIFGSGLKEDWGAVGTQMVYALFIFFLLVYLEYNRLALDTKSK</sequence>
<feature type="transmembrane region" description="Helical" evidence="5">
    <location>
        <begin position="101"/>
        <end position="121"/>
    </location>
</feature>
<keyword evidence="3 5" id="KW-1133">Transmembrane helix</keyword>
<feature type="transmembrane region" description="Helical" evidence="5">
    <location>
        <begin position="78"/>
        <end position="95"/>
    </location>
</feature>
<evidence type="ECO:0000256" key="2">
    <source>
        <dbReference type="ARBA" id="ARBA00022692"/>
    </source>
</evidence>
<evidence type="ECO:0000313" key="7">
    <source>
        <dbReference type="Proteomes" id="UP001262582"/>
    </source>
</evidence>
<organism evidence="6 7">
    <name type="scientific">Autumnicola musiva</name>
    <dbReference type="NCBI Taxonomy" id="3075589"/>
    <lineage>
        <taxon>Bacteria</taxon>
        <taxon>Pseudomonadati</taxon>
        <taxon>Bacteroidota</taxon>
        <taxon>Flavobacteriia</taxon>
        <taxon>Flavobacteriales</taxon>
        <taxon>Flavobacteriaceae</taxon>
        <taxon>Autumnicola</taxon>
    </lineage>
</organism>
<keyword evidence="4 5" id="KW-0472">Membrane</keyword>
<reference evidence="6 7" key="1">
    <citation type="submission" date="2023-09" db="EMBL/GenBank/DDBJ databases">
        <authorList>
            <person name="Rey-Velasco X."/>
        </authorList>
    </citation>
    <scope>NUCLEOTIDE SEQUENCE [LARGE SCALE GENOMIC DNA]</scope>
    <source>
        <strain evidence="6 7">F117</strain>
    </source>
</reference>
<evidence type="ECO:0000256" key="1">
    <source>
        <dbReference type="ARBA" id="ARBA00004141"/>
    </source>
</evidence>
<comment type="subcellular location">
    <subcellularLocation>
        <location evidence="1">Membrane</location>
        <topology evidence="1">Multi-pass membrane protein</topology>
    </subcellularLocation>
</comment>
<name>A0ABU3D113_9FLAO</name>
<evidence type="ECO:0000256" key="5">
    <source>
        <dbReference type="SAM" id="Phobius"/>
    </source>
</evidence>
<proteinExistence type="predicted"/>
<dbReference type="InterPro" id="IPR032808">
    <property type="entry name" value="DoxX"/>
</dbReference>
<dbReference type="RefSeq" id="WP_311501675.1">
    <property type="nucleotide sequence ID" value="NZ_JAVRHK010000001.1"/>
</dbReference>
<dbReference type="Pfam" id="PF07681">
    <property type="entry name" value="DoxX"/>
    <property type="match status" value="1"/>
</dbReference>
<feature type="transmembrane region" description="Helical" evidence="5">
    <location>
        <begin position="45"/>
        <end position="71"/>
    </location>
</feature>
<comment type="caution">
    <text evidence="6">The sequence shown here is derived from an EMBL/GenBank/DDBJ whole genome shotgun (WGS) entry which is preliminary data.</text>
</comment>
<gene>
    <name evidence="6" type="ORF">RM539_01330</name>
</gene>
<accession>A0ABU3D113</accession>
<dbReference type="Proteomes" id="UP001262582">
    <property type="component" value="Unassembled WGS sequence"/>
</dbReference>
<evidence type="ECO:0000256" key="3">
    <source>
        <dbReference type="ARBA" id="ARBA00022989"/>
    </source>
</evidence>
<evidence type="ECO:0000313" key="6">
    <source>
        <dbReference type="EMBL" id="MDT0675224.1"/>
    </source>
</evidence>
<keyword evidence="2 5" id="KW-0812">Transmembrane</keyword>
<dbReference type="EMBL" id="JAVRHK010000001">
    <property type="protein sequence ID" value="MDT0675224.1"/>
    <property type="molecule type" value="Genomic_DNA"/>
</dbReference>
<keyword evidence="7" id="KW-1185">Reference proteome</keyword>